<evidence type="ECO:0000256" key="1">
    <source>
        <dbReference type="SAM" id="MobiDB-lite"/>
    </source>
</evidence>
<feature type="compositionally biased region" description="Acidic residues" evidence="1">
    <location>
        <begin position="160"/>
        <end position="171"/>
    </location>
</feature>
<feature type="region of interest" description="Disordered" evidence="1">
    <location>
        <begin position="158"/>
        <end position="183"/>
    </location>
</feature>
<sequence length="261" mass="29273">MMNYQDAIRKINKLLGLYKFNSYKIKENGNEIITEGDLAVGEPIYIINKDGQIPAPDGEFELDDTTKITIKDGLVQKINYDNMEQKQNFVEAELKDGTVVKSPTFDVGEDVFVVSPDGKEMPAPDGEHELKLKDSEGKEVLIKVITKDGKITERENVELPAEEEESVEEEMGMTTPGLSQGNDNMEGFKKELMAVLGDIKDKIDSIVADQEEMKKKVSKFAKEPAGEPLRVGKNQIQTELNLAKDDYITQLVNIRQGFNKK</sequence>
<name>A0A6J5M8T9_9CAUD</name>
<evidence type="ECO:0000313" key="2">
    <source>
        <dbReference type="EMBL" id="CAB4141743.1"/>
    </source>
</evidence>
<organism evidence="2">
    <name type="scientific">uncultured Caudovirales phage</name>
    <dbReference type="NCBI Taxonomy" id="2100421"/>
    <lineage>
        <taxon>Viruses</taxon>
        <taxon>Duplodnaviria</taxon>
        <taxon>Heunggongvirae</taxon>
        <taxon>Uroviricota</taxon>
        <taxon>Caudoviricetes</taxon>
        <taxon>Peduoviridae</taxon>
        <taxon>Maltschvirus</taxon>
        <taxon>Maltschvirus maltsch</taxon>
    </lineage>
</organism>
<proteinExistence type="predicted"/>
<accession>A0A6J5M8T9</accession>
<dbReference type="EMBL" id="LR796395">
    <property type="protein sequence ID" value="CAB4141743.1"/>
    <property type="molecule type" value="Genomic_DNA"/>
</dbReference>
<protein>
    <submittedName>
        <fullName evidence="2">Uncharacterized protein</fullName>
    </submittedName>
</protein>
<reference evidence="2" key="1">
    <citation type="submission" date="2020-04" db="EMBL/GenBank/DDBJ databases">
        <authorList>
            <person name="Chiriac C."/>
            <person name="Salcher M."/>
            <person name="Ghai R."/>
            <person name="Kavagutti S V."/>
        </authorList>
    </citation>
    <scope>NUCLEOTIDE SEQUENCE</scope>
</reference>
<gene>
    <name evidence="2" type="ORF">UFOVP424_31</name>
</gene>